<protein>
    <submittedName>
        <fullName evidence="1">Uncharacterized protein</fullName>
    </submittedName>
</protein>
<reference evidence="1 2" key="1">
    <citation type="submission" date="2019-03" db="EMBL/GenBank/DDBJ databases">
        <title>The genome sequence of a newly discovered highly antifungal drug resistant Aspergillus species, Aspergillus tanneri NIH 1004.</title>
        <authorList>
            <person name="Mounaud S."/>
            <person name="Singh I."/>
            <person name="Joardar V."/>
            <person name="Pakala S."/>
            <person name="Pakala S."/>
            <person name="Venepally P."/>
            <person name="Hoover J."/>
            <person name="Nierman W."/>
            <person name="Chung J."/>
            <person name="Losada L."/>
        </authorList>
    </citation>
    <scope>NUCLEOTIDE SEQUENCE [LARGE SCALE GENOMIC DNA]</scope>
    <source>
        <strain evidence="1 2">NIH1004</strain>
    </source>
</reference>
<evidence type="ECO:0000313" key="1">
    <source>
        <dbReference type="EMBL" id="THC90919.1"/>
    </source>
</evidence>
<gene>
    <name evidence="1" type="ORF">EYZ11_009619</name>
</gene>
<dbReference type="AlphaFoldDB" id="A0A4S3J7G5"/>
<dbReference type="EMBL" id="SOSA01000466">
    <property type="protein sequence ID" value="THC90919.1"/>
    <property type="molecule type" value="Genomic_DNA"/>
</dbReference>
<accession>A0A4S3J7G5</accession>
<comment type="caution">
    <text evidence="1">The sequence shown here is derived from an EMBL/GenBank/DDBJ whole genome shotgun (WGS) entry which is preliminary data.</text>
</comment>
<sequence>MKKKIPNLTKKFRTRAITDLPVQDEEGVGRLE</sequence>
<proteinExistence type="predicted"/>
<dbReference type="VEuPathDB" id="FungiDB:EYZ11_009619"/>
<name>A0A4S3J7G5_9EURO</name>
<keyword evidence="2" id="KW-1185">Reference proteome</keyword>
<dbReference type="Proteomes" id="UP000308092">
    <property type="component" value="Unassembled WGS sequence"/>
</dbReference>
<evidence type="ECO:0000313" key="2">
    <source>
        <dbReference type="Proteomes" id="UP000308092"/>
    </source>
</evidence>
<organism evidence="1 2">
    <name type="scientific">Aspergillus tanneri</name>
    <dbReference type="NCBI Taxonomy" id="1220188"/>
    <lineage>
        <taxon>Eukaryota</taxon>
        <taxon>Fungi</taxon>
        <taxon>Dikarya</taxon>
        <taxon>Ascomycota</taxon>
        <taxon>Pezizomycotina</taxon>
        <taxon>Eurotiomycetes</taxon>
        <taxon>Eurotiomycetidae</taxon>
        <taxon>Eurotiales</taxon>
        <taxon>Aspergillaceae</taxon>
        <taxon>Aspergillus</taxon>
        <taxon>Aspergillus subgen. Circumdati</taxon>
    </lineage>
</organism>